<dbReference type="EMBL" id="CP154795">
    <property type="protein sequence ID" value="XAN07641.1"/>
    <property type="molecule type" value="Genomic_DNA"/>
</dbReference>
<feature type="region of interest" description="Disordered" evidence="1">
    <location>
        <begin position="12"/>
        <end position="33"/>
    </location>
</feature>
<evidence type="ECO:0000313" key="2">
    <source>
        <dbReference type="EMBL" id="XAN07641.1"/>
    </source>
</evidence>
<protein>
    <submittedName>
        <fullName evidence="2">Uncharacterized protein</fullName>
    </submittedName>
</protein>
<gene>
    <name evidence="2" type="ORF">AADG42_10145</name>
</gene>
<keyword evidence="3" id="KW-1185">Reference proteome</keyword>
<dbReference type="RefSeq" id="WP_425309094.1">
    <property type="nucleotide sequence ID" value="NZ_CP154795.1"/>
</dbReference>
<reference evidence="2 3" key="1">
    <citation type="submission" date="2024-04" db="EMBL/GenBank/DDBJ databases">
        <title>Isolation of an actinomycete strain from pig manure.</title>
        <authorList>
            <person name="Gong T."/>
            <person name="Yu Z."/>
            <person name="An M."/>
            <person name="Wei C."/>
            <person name="Yang W."/>
            <person name="Liu L."/>
        </authorList>
    </citation>
    <scope>NUCLEOTIDE SEQUENCE [LARGE SCALE GENOMIC DNA]</scope>
    <source>
        <strain evidence="2 3">ZF39</strain>
    </source>
</reference>
<evidence type="ECO:0000256" key="1">
    <source>
        <dbReference type="SAM" id="MobiDB-lite"/>
    </source>
</evidence>
<evidence type="ECO:0000313" key="3">
    <source>
        <dbReference type="Proteomes" id="UP001442841"/>
    </source>
</evidence>
<dbReference type="Proteomes" id="UP001442841">
    <property type="component" value="Chromosome"/>
</dbReference>
<sequence>MPENTIQEAVEDLQTVETPAEDSVSTDDETADTFPREYVEKLRSEAAEARVKAKRADTLARELFVARVAATGRLADPSDLDFSDELLADPAAMDAAIDDLIARKPHLATRTPRGSVGQGVSEPSNTVNLAAILRAGTH</sequence>
<organism evidence="2 3">
    <name type="scientific">Ammonicoccus fulvus</name>
    <dbReference type="NCBI Taxonomy" id="3138240"/>
    <lineage>
        <taxon>Bacteria</taxon>
        <taxon>Bacillati</taxon>
        <taxon>Actinomycetota</taxon>
        <taxon>Actinomycetes</taxon>
        <taxon>Propionibacteriales</taxon>
        <taxon>Propionibacteriaceae</taxon>
        <taxon>Ammonicoccus</taxon>
    </lineage>
</organism>
<name>A0ABZ3FSU5_9ACTN</name>
<accession>A0ABZ3FSU5</accession>
<proteinExistence type="predicted"/>